<dbReference type="EMBL" id="LZSY01000118">
    <property type="protein sequence ID" value="OBB87981.1"/>
    <property type="molecule type" value="Genomic_DNA"/>
</dbReference>
<sequence>MREASLGAQESKKNAGGVYAGCDFTGADLRDINTDQGRFANCIFAGTRWSNTRTLTAVFENCDFRDAEISEVFFDGRRFDSKGPAGLGENKLKGCDFSTSRLESTSFLAIDFRNLIPPRGEQYVLVTDFPRRVEIASDRLKANGSGDASWLALRYKMEFAAAKFLPKDATGMLDFGGLSDADAKLLAAVFELDH</sequence>
<dbReference type="Gene3D" id="2.160.20.80">
    <property type="entry name" value="E3 ubiquitin-protein ligase SopA"/>
    <property type="match status" value="1"/>
</dbReference>
<organism evidence="1 2">
    <name type="scientific">Mycolicibacterium peregrinum</name>
    <name type="common">Mycobacterium peregrinum</name>
    <dbReference type="NCBI Taxonomy" id="43304"/>
    <lineage>
        <taxon>Bacteria</taxon>
        <taxon>Bacillati</taxon>
        <taxon>Actinomycetota</taxon>
        <taxon>Actinomycetes</taxon>
        <taxon>Mycobacteriales</taxon>
        <taxon>Mycobacteriaceae</taxon>
        <taxon>Mycolicibacterium</taxon>
    </lineage>
</organism>
<name>A0A1A0VXS5_MYCPR</name>
<reference evidence="2" key="1">
    <citation type="submission" date="2016-06" db="EMBL/GenBank/DDBJ databases">
        <authorList>
            <person name="Sutton G."/>
            <person name="Brinkac L."/>
            <person name="Sanka R."/>
            <person name="Adams M."/>
            <person name="Lau E."/>
            <person name="Mehaffy C."/>
            <person name="Tameris M."/>
            <person name="Hatherill M."/>
            <person name="Hanekom W."/>
            <person name="Mahomed H."/>
            <person name="Mcshane H."/>
        </authorList>
    </citation>
    <scope>NUCLEOTIDE SEQUENCE [LARGE SCALE GENOMIC DNA]</scope>
    <source>
        <strain evidence="2">852002-10433_SCH5171157</strain>
    </source>
</reference>
<dbReference type="SUPFAM" id="SSF141571">
    <property type="entry name" value="Pentapeptide repeat-like"/>
    <property type="match status" value="1"/>
</dbReference>
<proteinExistence type="predicted"/>
<gene>
    <name evidence="1" type="ORF">A5779_32325</name>
</gene>
<protein>
    <recommendedName>
        <fullName evidence="3">Pentapeptide repeat-containing protein</fullName>
    </recommendedName>
</protein>
<evidence type="ECO:0000313" key="1">
    <source>
        <dbReference type="EMBL" id="OBB87981.1"/>
    </source>
</evidence>
<dbReference type="Proteomes" id="UP000094008">
    <property type="component" value="Unassembled WGS sequence"/>
</dbReference>
<comment type="caution">
    <text evidence="1">The sequence shown here is derived from an EMBL/GenBank/DDBJ whole genome shotgun (WGS) entry which is preliminary data.</text>
</comment>
<accession>A0A1A0VXS5</accession>
<dbReference type="AlphaFoldDB" id="A0A1A0VXS5"/>
<evidence type="ECO:0000313" key="2">
    <source>
        <dbReference type="Proteomes" id="UP000094008"/>
    </source>
</evidence>
<evidence type="ECO:0008006" key="3">
    <source>
        <dbReference type="Google" id="ProtNLM"/>
    </source>
</evidence>